<protein>
    <submittedName>
        <fullName evidence="2">Uncharacterized protein</fullName>
    </submittedName>
</protein>
<feature type="transmembrane region" description="Helical" evidence="1">
    <location>
        <begin position="22"/>
        <end position="39"/>
    </location>
</feature>
<keyword evidence="1" id="KW-0812">Transmembrane</keyword>
<keyword evidence="3" id="KW-1185">Reference proteome</keyword>
<sequence length="51" mass="5840">MAHSLRGLHEIILLGDWSELKIQLWILLIYLVLAAAVTMDNKRVQHTKTSV</sequence>
<dbReference type="EMBL" id="JAFHKS010000037">
    <property type="protein sequence ID" value="MBN3543922.1"/>
    <property type="molecule type" value="Genomic_DNA"/>
</dbReference>
<evidence type="ECO:0000313" key="2">
    <source>
        <dbReference type="EMBL" id="MBN3543922.1"/>
    </source>
</evidence>
<reference evidence="2 3" key="1">
    <citation type="submission" date="2021-01" db="EMBL/GenBank/DDBJ databases">
        <title>Genome Sequencing of Type Strains.</title>
        <authorList>
            <person name="Lemaire J.F."/>
            <person name="Inderbitzin P."/>
            <person name="Collins S.B."/>
            <person name="Wespe N."/>
            <person name="Knight-Connoni V."/>
        </authorList>
    </citation>
    <scope>NUCLEOTIDE SEQUENCE [LARGE SCALE GENOMIC DNA]</scope>
    <source>
        <strain evidence="2 3">DSM 14730</strain>
    </source>
</reference>
<evidence type="ECO:0000313" key="3">
    <source>
        <dbReference type="Proteomes" id="UP001319060"/>
    </source>
</evidence>
<evidence type="ECO:0000256" key="1">
    <source>
        <dbReference type="SAM" id="Phobius"/>
    </source>
</evidence>
<dbReference type="RefSeq" id="WP_188404583.1">
    <property type="nucleotide sequence ID" value="NZ_BMCE01000008.1"/>
</dbReference>
<gene>
    <name evidence="2" type="ORF">JYA64_01235</name>
</gene>
<organism evidence="2 3">
    <name type="scientific">Fictibacillus barbaricus</name>
    <dbReference type="NCBI Taxonomy" id="182136"/>
    <lineage>
        <taxon>Bacteria</taxon>
        <taxon>Bacillati</taxon>
        <taxon>Bacillota</taxon>
        <taxon>Bacilli</taxon>
        <taxon>Bacillales</taxon>
        <taxon>Fictibacillaceae</taxon>
        <taxon>Fictibacillus</taxon>
    </lineage>
</organism>
<dbReference type="Proteomes" id="UP001319060">
    <property type="component" value="Unassembled WGS sequence"/>
</dbReference>
<keyword evidence="1" id="KW-0472">Membrane</keyword>
<comment type="caution">
    <text evidence="2">The sequence shown here is derived from an EMBL/GenBank/DDBJ whole genome shotgun (WGS) entry which is preliminary data.</text>
</comment>
<name>A0ABS2Z7D6_9BACL</name>
<accession>A0ABS2Z7D6</accession>
<proteinExistence type="predicted"/>
<keyword evidence="1" id="KW-1133">Transmembrane helix</keyword>